<dbReference type="PANTHER" id="PTHR43767">
    <property type="entry name" value="LONG-CHAIN-FATTY-ACID--COA LIGASE"/>
    <property type="match status" value="1"/>
</dbReference>
<evidence type="ECO:0000259" key="1">
    <source>
        <dbReference type="Pfam" id="PF00501"/>
    </source>
</evidence>
<proteinExistence type="predicted"/>
<dbReference type="InterPro" id="IPR020845">
    <property type="entry name" value="AMP-binding_CS"/>
</dbReference>
<dbReference type="Gene3D" id="3.40.50.12780">
    <property type="entry name" value="N-terminal domain of ligase-like"/>
    <property type="match status" value="1"/>
</dbReference>
<evidence type="ECO:0000313" key="2">
    <source>
        <dbReference type="EMBL" id="PQO30281.1"/>
    </source>
</evidence>
<name>A0A2S8FDN2_9BACT</name>
<dbReference type="SUPFAM" id="SSF56801">
    <property type="entry name" value="Acetyl-CoA synthetase-like"/>
    <property type="match status" value="1"/>
</dbReference>
<dbReference type="NCBIfam" id="NF006754">
    <property type="entry name" value="PRK09274.1"/>
    <property type="match status" value="1"/>
</dbReference>
<dbReference type="InterPro" id="IPR000873">
    <property type="entry name" value="AMP-dep_synth/lig_dom"/>
</dbReference>
<dbReference type="Pfam" id="PF00501">
    <property type="entry name" value="AMP-binding"/>
    <property type="match status" value="1"/>
</dbReference>
<comment type="caution">
    <text evidence="2">The sequence shown here is derived from an EMBL/GenBank/DDBJ whole genome shotgun (WGS) entry which is preliminary data.</text>
</comment>
<dbReference type="RefSeq" id="WP_105332186.1">
    <property type="nucleotide sequence ID" value="NZ_PUHY01000014.1"/>
</dbReference>
<dbReference type="OrthoDB" id="9799237at2"/>
<gene>
    <name evidence="2" type="ORF">C5Y83_23220</name>
</gene>
<dbReference type="PANTHER" id="PTHR43767:SF1">
    <property type="entry name" value="NONRIBOSOMAL PEPTIDE SYNTHASE PES1 (EUROFUNG)-RELATED"/>
    <property type="match status" value="1"/>
</dbReference>
<protein>
    <submittedName>
        <fullName evidence="2">Peptide synthase</fullName>
    </submittedName>
</protein>
<dbReference type="Proteomes" id="UP000238322">
    <property type="component" value="Unassembled WGS sequence"/>
</dbReference>
<organism evidence="2 3">
    <name type="scientific">Blastopirellula marina</name>
    <dbReference type="NCBI Taxonomy" id="124"/>
    <lineage>
        <taxon>Bacteria</taxon>
        <taxon>Pseudomonadati</taxon>
        <taxon>Planctomycetota</taxon>
        <taxon>Planctomycetia</taxon>
        <taxon>Pirellulales</taxon>
        <taxon>Pirellulaceae</taxon>
        <taxon>Blastopirellula</taxon>
    </lineage>
</organism>
<reference evidence="2 3" key="1">
    <citation type="submission" date="2018-02" db="EMBL/GenBank/DDBJ databases">
        <title>Comparative genomes isolates from brazilian mangrove.</title>
        <authorList>
            <person name="Araujo J.E."/>
            <person name="Taketani R.G."/>
            <person name="Silva M.C.P."/>
            <person name="Loureco M.V."/>
            <person name="Andreote F.D."/>
        </authorList>
    </citation>
    <scope>NUCLEOTIDE SEQUENCE [LARGE SCALE GENOMIC DNA]</scope>
    <source>
        <strain evidence="2 3">Hex-1 MGV</strain>
    </source>
</reference>
<dbReference type="PROSITE" id="PS00455">
    <property type="entry name" value="AMP_BINDING"/>
    <property type="match status" value="1"/>
</dbReference>
<dbReference type="InterPro" id="IPR050237">
    <property type="entry name" value="ATP-dep_AMP-bd_enzyme"/>
</dbReference>
<accession>A0A2S8FDN2</accession>
<evidence type="ECO:0000313" key="3">
    <source>
        <dbReference type="Proteomes" id="UP000238322"/>
    </source>
</evidence>
<dbReference type="EMBL" id="PUHY01000014">
    <property type="protein sequence ID" value="PQO30281.1"/>
    <property type="molecule type" value="Genomic_DNA"/>
</dbReference>
<sequence length="562" mass="61756">MSEATLTTPVFNVGLLLDEIAQTRPDGVAIAVPGKRNKDGSRKYDTITFAGLAEDSTKVAAGLAQMGVTPGTRLALMVRPGIDFVSLVFALFKVGAVSILIDPGMGKKNVLSCLDQVKPKGFVAIPIVHAVRKLCGRRYKESTFNVTAGKRWFWGGATLDELRKTEVGDFRPFEAEADDQAAIIFTSGSTGPPKGVEFRHEGFRRQVQFIQERYEIQPGEVDVPGFPLFGLFNSAMGVTSVIPEMDFSRPATVDPKNILEAVGDWEATQSFASPAVWNAVGQFCEREGLWMPSLKRVLSAGAPVPPHVLKRMKAAAPNAEMYTPYGATEALPVASISASEVLGETIERSREGGGTCVGSRFRGIDWQVIAISDEPLDTIDQIQPLPRGEIGELIVHGPVITHRYATSEEATRLAKIHDGDAIWHRMGDVGYLDQQDRFWFCGRKSHRVLTAEGTMFTIPVESIFNTHEKIFRSALVGIGPEGAKIPVVIVEPWSGQYPNTPEEIDALLDELHEIGNKNPLTQRIEHFLLHPNFPVDVRHNAKIFREKLTIWAEDRLDAILPG</sequence>
<feature type="domain" description="AMP-dependent synthetase/ligase" evidence="1">
    <location>
        <begin position="19"/>
        <end position="404"/>
    </location>
</feature>
<dbReference type="InterPro" id="IPR042099">
    <property type="entry name" value="ANL_N_sf"/>
</dbReference>
<dbReference type="AlphaFoldDB" id="A0A2S8FDN2"/>